<feature type="compositionally biased region" description="Basic and acidic residues" evidence="1">
    <location>
        <begin position="544"/>
        <end position="559"/>
    </location>
</feature>
<dbReference type="InterPro" id="IPR045886">
    <property type="entry name" value="ThiF/MoeB/HesA"/>
</dbReference>
<dbReference type="GO" id="GO:0061503">
    <property type="term" value="F:tRNA threonylcarbamoyladenosine dehydratase"/>
    <property type="evidence" value="ECO:0007669"/>
    <property type="project" value="TreeGrafter"/>
</dbReference>
<dbReference type="PANTHER" id="PTHR43267:SF1">
    <property type="entry name" value="TRNA THREONYLCARBAMOYLADENOSINE DEHYDRATASE"/>
    <property type="match status" value="1"/>
</dbReference>
<organism evidence="3 4">
    <name type="scientific">Halorubrum ezzemoulense</name>
    <name type="common">Halorubrum chaoviator</name>
    <dbReference type="NCBI Taxonomy" id="337243"/>
    <lineage>
        <taxon>Archaea</taxon>
        <taxon>Methanobacteriati</taxon>
        <taxon>Methanobacteriota</taxon>
        <taxon>Stenosarchaea group</taxon>
        <taxon>Halobacteria</taxon>
        <taxon>Halobacteriales</taxon>
        <taxon>Haloferacaceae</taxon>
        <taxon>Halorubrum</taxon>
    </lineage>
</organism>
<feature type="region of interest" description="Disordered" evidence="1">
    <location>
        <begin position="504"/>
        <end position="564"/>
    </location>
</feature>
<proteinExistence type="predicted"/>
<name>A0A238YPB8_HALEZ</name>
<evidence type="ECO:0000313" key="3">
    <source>
        <dbReference type="EMBL" id="SNR72985.1"/>
    </source>
</evidence>
<dbReference type="AlphaFoldDB" id="A0A238YPB8"/>
<evidence type="ECO:0000256" key="1">
    <source>
        <dbReference type="SAM" id="MobiDB-lite"/>
    </source>
</evidence>
<sequence length="599" mass="65198">MSESQAVAVDTGTTSRELELVLTATQLERVREWTLQEDGVERFAYMYCEPTENRLLVREIDPIPAEDCAVMESSAVRPELSIERERLGDAMSDGLVPIMVHSHPFSQDPGFSALDDNIMESYRDWLGQLYPEVPLGFIVIGHAGVDTAIYTDPSTPRREKLPISVVGEWMLETPLDAPKVERDRSIDGERYDRSIRALTDTGQKHIANTRVGIVGLGGLGSMVALQLARFGVQDFVFADPDVVERSNLPRIYGATNSDVGRQKVNVVGEQVARANPEATVEAYPARVQDVPESDLSNCDVIIGAVDRLDARLYCNEFAIRHLRYYIDGGVAIETDDSGRVTDERGLIQLVAPGANACLDCMGRNDAEHLRIEEMSEEEIEADIQRGYLEEDVVAPEPAITPLNGQAASLITRQFTKLITDYSPPADFIRFDGLDDGLVAVGTHPSEGCISCSAGADLASGERSFNRKDLVGGDGEIEVDFADPMDAPGVDSADSQTIDQSVVDQSVGEETGVSEGTGSASQPAPEPEPKPKIRGKAVSSQENESGEKELDVPEPEHGSSDRSLAGALFTATQRAVRERSEPLTLLFLIAVVLKVLRGRR</sequence>
<feature type="domain" description="THIF-type NAD/FAD binding fold" evidence="2">
    <location>
        <begin position="191"/>
        <end position="433"/>
    </location>
</feature>
<dbReference type="CDD" id="cd01483">
    <property type="entry name" value="E1_enzyme_family"/>
    <property type="match status" value="1"/>
</dbReference>
<protein>
    <submittedName>
        <fullName evidence="3">ThiF family protein</fullName>
    </submittedName>
</protein>
<gene>
    <name evidence="3" type="ORF">SAMN06266787_11618</name>
</gene>
<dbReference type="RefSeq" id="WP_089309223.1">
    <property type="nucleotide sequence ID" value="NZ_FZNK01000016.1"/>
</dbReference>
<dbReference type="InterPro" id="IPR000594">
    <property type="entry name" value="ThiF_NAD_FAD-bd"/>
</dbReference>
<dbReference type="GO" id="GO:0061504">
    <property type="term" value="P:cyclic threonylcarbamoyladenosine biosynthetic process"/>
    <property type="evidence" value="ECO:0007669"/>
    <property type="project" value="TreeGrafter"/>
</dbReference>
<evidence type="ECO:0000259" key="2">
    <source>
        <dbReference type="Pfam" id="PF00899"/>
    </source>
</evidence>
<evidence type="ECO:0000313" key="4">
    <source>
        <dbReference type="Proteomes" id="UP000198297"/>
    </source>
</evidence>
<dbReference type="GO" id="GO:0008641">
    <property type="term" value="F:ubiquitin-like modifier activating enzyme activity"/>
    <property type="evidence" value="ECO:0007669"/>
    <property type="project" value="InterPro"/>
</dbReference>
<accession>A0A238YPB8</accession>
<dbReference type="Gene3D" id="3.40.50.720">
    <property type="entry name" value="NAD(P)-binding Rossmann-like Domain"/>
    <property type="match status" value="1"/>
</dbReference>
<dbReference type="EMBL" id="FZNK01000016">
    <property type="protein sequence ID" value="SNR72985.1"/>
    <property type="molecule type" value="Genomic_DNA"/>
</dbReference>
<reference evidence="3 4" key="1">
    <citation type="submission" date="2017-06" db="EMBL/GenBank/DDBJ databases">
        <authorList>
            <person name="Kim H.J."/>
            <person name="Triplett B.A."/>
        </authorList>
    </citation>
    <scope>NUCLEOTIDE SEQUENCE [LARGE SCALE GENOMIC DNA]</scope>
    <source>
        <strain evidence="3 4">DSM 19316</strain>
    </source>
</reference>
<dbReference type="Proteomes" id="UP000198297">
    <property type="component" value="Unassembled WGS sequence"/>
</dbReference>
<feature type="compositionally biased region" description="Low complexity" evidence="1">
    <location>
        <begin position="505"/>
        <end position="518"/>
    </location>
</feature>
<dbReference type="InterPro" id="IPR035985">
    <property type="entry name" value="Ubiquitin-activating_enz"/>
</dbReference>
<dbReference type="PANTHER" id="PTHR43267">
    <property type="entry name" value="TRNA THREONYLCARBAMOYLADENOSINE DEHYDRATASE"/>
    <property type="match status" value="1"/>
</dbReference>
<dbReference type="SUPFAM" id="SSF69572">
    <property type="entry name" value="Activating enzymes of the ubiquitin-like proteins"/>
    <property type="match status" value="1"/>
</dbReference>
<feature type="region of interest" description="Disordered" evidence="1">
    <location>
        <begin position="477"/>
        <end position="496"/>
    </location>
</feature>
<dbReference type="Pfam" id="PF00899">
    <property type="entry name" value="ThiF"/>
    <property type="match status" value="1"/>
</dbReference>